<name>H8KW50_SOLCM</name>
<evidence type="ECO:0000313" key="11">
    <source>
        <dbReference type="Proteomes" id="UP000007590"/>
    </source>
</evidence>
<keyword evidence="4 5" id="KW-0472">Membrane</keyword>
<dbReference type="CDD" id="cd07021">
    <property type="entry name" value="Clp_protease_NfeD_like"/>
    <property type="match status" value="1"/>
</dbReference>
<feature type="domain" description="NfeD-like C-terminal" evidence="7">
    <location>
        <begin position="396"/>
        <end position="449"/>
    </location>
</feature>
<dbReference type="SUPFAM" id="SSF141322">
    <property type="entry name" value="NfeD domain-like"/>
    <property type="match status" value="1"/>
</dbReference>
<evidence type="ECO:0000256" key="2">
    <source>
        <dbReference type="ARBA" id="ARBA00022692"/>
    </source>
</evidence>
<evidence type="ECO:0000256" key="1">
    <source>
        <dbReference type="ARBA" id="ARBA00004141"/>
    </source>
</evidence>
<organism evidence="10 11">
    <name type="scientific">Solitalea canadensis (strain ATCC 29591 / DSM 3403 / JCM 21819 / LMG 8368 / NBRC 15130 / NCIMB 12057 / USAM 9D)</name>
    <name type="common">Flexibacter canadensis</name>
    <dbReference type="NCBI Taxonomy" id="929556"/>
    <lineage>
        <taxon>Bacteria</taxon>
        <taxon>Pseudomonadati</taxon>
        <taxon>Bacteroidota</taxon>
        <taxon>Sphingobacteriia</taxon>
        <taxon>Sphingobacteriales</taxon>
        <taxon>Sphingobacteriaceae</taxon>
        <taxon>Solitalea</taxon>
    </lineage>
</organism>
<dbReference type="InterPro" id="IPR056738">
    <property type="entry name" value="NfeD1b_N"/>
</dbReference>
<feature type="domain" description="NfeD integral membrane" evidence="8">
    <location>
        <begin position="237"/>
        <end position="361"/>
    </location>
</feature>
<dbReference type="Pfam" id="PF24961">
    <property type="entry name" value="NfeD_membrane"/>
    <property type="match status" value="1"/>
</dbReference>
<dbReference type="GO" id="GO:0008233">
    <property type="term" value="F:peptidase activity"/>
    <property type="evidence" value="ECO:0007669"/>
    <property type="project" value="UniProtKB-KW"/>
</dbReference>
<dbReference type="GO" id="GO:0006508">
    <property type="term" value="P:proteolysis"/>
    <property type="evidence" value="ECO:0007669"/>
    <property type="project" value="UniProtKB-KW"/>
</dbReference>
<dbReference type="InterPro" id="IPR012340">
    <property type="entry name" value="NA-bd_OB-fold"/>
</dbReference>
<dbReference type="Gene3D" id="3.90.226.10">
    <property type="entry name" value="2-enoyl-CoA Hydratase, Chain A, domain 1"/>
    <property type="match status" value="1"/>
</dbReference>
<feature type="transmembrane region" description="Helical" evidence="5">
    <location>
        <begin position="231"/>
        <end position="251"/>
    </location>
</feature>
<dbReference type="STRING" id="929556.Solca_2016"/>
<feature type="chain" id="PRO_5003615377" evidence="6">
    <location>
        <begin position="22"/>
        <end position="451"/>
    </location>
</feature>
<dbReference type="Proteomes" id="UP000007590">
    <property type="component" value="Chromosome"/>
</dbReference>
<dbReference type="eggNOG" id="COG1030">
    <property type="taxonomic scope" value="Bacteria"/>
</dbReference>
<proteinExistence type="predicted"/>
<evidence type="ECO:0000256" key="3">
    <source>
        <dbReference type="ARBA" id="ARBA00022989"/>
    </source>
</evidence>
<evidence type="ECO:0000256" key="6">
    <source>
        <dbReference type="SAM" id="SignalP"/>
    </source>
</evidence>
<feature type="transmembrane region" description="Helical" evidence="5">
    <location>
        <begin position="284"/>
        <end position="303"/>
    </location>
</feature>
<dbReference type="RefSeq" id="WP_014680298.1">
    <property type="nucleotide sequence ID" value="NC_017770.1"/>
</dbReference>
<dbReference type="InterPro" id="IPR029045">
    <property type="entry name" value="ClpP/crotonase-like_dom_sf"/>
</dbReference>
<dbReference type="PANTHER" id="PTHR33507:SF3">
    <property type="entry name" value="INNER MEMBRANE PROTEIN YBBJ"/>
    <property type="match status" value="1"/>
</dbReference>
<dbReference type="SUPFAM" id="SSF52096">
    <property type="entry name" value="ClpP/crotonase"/>
    <property type="match status" value="1"/>
</dbReference>
<protein>
    <submittedName>
        <fullName evidence="10">Membrane-bound serine protease (ClpP class)</fullName>
    </submittedName>
</protein>
<dbReference type="Pfam" id="PF25145">
    <property type="entry name" value="NfeD1b_N"/>
    <property type="match status" value="1"/>
</dbReference>
<keyword evidence="10" id="KW-0645">Protease</keyword>
<dbReference type="HOGENOM" id="CLU_024619_2_0_10"/>
<dbReference type="Gene3D" id="2.40.50.140">
    <property type="entry name" value="Nucleic acid-binding proteins"/>
    <property type="match status" value="1"/>
</dbReference>
<dbReference type="GO" id="GO:0005886">
    <property type="term" value="C:plasma membrane"/>
    <property type="evidence" value="ECO:0007669"/>
    <property type="project" value="TreeGrafter"/>
</dbReference>
<keyword evidence="3 5" id="KW-1133">Transmembrane helix</keyword>
<comment type="subcellular location">
    <subcellularLocation>
        <location evidence="1">Membrane</location>
        <topology evidence="1">Multi-pass membrane protein</topology>
    </subcellularLocation>
</comment>
<reference evidence="10" key="1">
    <citation type="submission" date="2012-02" db="EMBL/GenBank/DDBJ databases">
        <title>The complete genome of Solitalea canadensis DSM 3403.</title>
        <authorList>
            <consortium name="US DOE Joint Genome Institute (JGI-PGF)"/>
            <person name="Lucas S."/>
            <person name="Copeland A."/>
            <person name="Lapidus A."/>
            <person name="Glavina del Rio T."/>
            <person name="Dalin E."/>
            <person name="Tice H."/>
            <person name="Bruce D."/>
            <person name="Goodwin L."/>
            <person name="Pitluck S."/>
            <person name="Peters L."/>
            <person name="Ovchinnikova G."/>
            <person name="Lu M."/>
            <person name="Kyrpides N."/>
            <person name="Mavromatis K."/>
            <person name="Ivanova N."/>
            <person name="Brettin T."/>
            <person name="Detter J.C."/>
            <person name="Han C."/>
            <person name="Larimer F."/>
            <person name="Land M."/>
            <person name="Hauser L."/>
            <person name="Markowitz V."/>
            <person name="Cheng J.-F."/>
            <person name="Hugenholtz P."/>
            <person name="Woyke T."/>
            <person name="Wu D."/>
            <person name="Spring S."/>
            <person name="Schroeder M."/>
            <person name="Kopitz M."/>
            <person name="Brambilla E."/>
            <person name="Klenk H.-P."/>
            <person name="Eisen J.A."/>
        </authorList>
    </citation>
    <scope>NUCLEOTIDE SEQUENCE</scope>
    <source>
        <strain evidence="10">DSM 3403</strain>
    </source>
</reference>
<feature type="signal peptide" evidence="6">
    <location>
        <begin position="1"/>
        <end position="21"/>
    </location>
</feature>
<dbReference type="AlphaFoldDB" id="H8KW50"/>
<sequence length="451" mass="49366">MIQRIYFLFLAIISICFSVNAQDTTQLSNSKIKVYQFRISEEIAPAAWRKTKQAFKEANEYKADVILIDMNTYGGMLDMADSIRTIILESPIKTVVFINNNAASAGALIAIACDKIYMRNAASIGAASVVNQTGQVMPEKYQSYMRSLMRATAEANNRDPRIAEAFVDSNIIVPGVKARGTVLTFTTSEAIKNKYCDGRAESIAEILKQENINNYESKTQELTWVDYALDFLTKPAISGILILLIIGGIYFELQAPGIGFALIVAVIAAALFFAPLYLQGLAANWEILLFVIGILLLLAEIFIIPGFGVAGILGIICIICGLAFSLVANNLFDFSFTGGNLMSAFGIVIVSMFASVILALVFGRNLFNSPLFQRVVLKDEQRASEGYISSATKLDLTGKTGFALTDLRPSGKILIDNVRYDALSEGEFIIKGTEVVVIKHETISIFVRKLV</sequence>
<keyword evidence="10" id="KW-0378">Hydrolase</keyword>
<dbReference type="OrthoDB" id="9806253at2"/>
<accession>H8KW50</accession>
<dbReference type="InterPro" id="IPR056739">
    <property type="entry name" value="NfeD_membrane"/>
</dbReference>
<dbReference type="EMBL" id="CP003349">
    <property type="protein sequence ID" value="AFD07071.1"/>
    <property type="molecule type" value="Genomic_DNA"/>
</dbReference>
<dbReference type="KEGG" id="scn:Solca_2016"/>
<evidence type="ECO:0000259" key="7">
    <source>
        <dbReference type="Pfam" id="PF01957"/>
    </source>
</evidence>
<keyword evidence="2 5" id="KW-0812">Transmembrane</keyword>
<dbReference type="InterPro" id="IPR052165">
    <property type="entry name" value="Membrane_assoc_protease"/>
</dbReference>
<dbReference type="Pfam" id="PF01957">
    <property type="entry name" value="NfeD"/>
    <property type="match status" value="1"/>
</dbReference>
<feature type="domain" description="NfeD1b N-terminal" evidence="9">
    <location>
        <begin position="33"/>
        <end position="215"/>
    </location>
</feature>
<evidence type="ECO:0000313" key="10">
    <source>
        <dbReference type="EMBL" id="AFD07071.1"/>
    </source>
</evidence>
<dbReference type="PANTHER" id="PTHR33507">
    <property type="entry name" value="INNER MEMBRANE PROTEIN YBBJ"/>
    <property type="match status" value="1"/>
</dbReference>
<evidence type="ECO:0000259" key="8">
    <source>
        <dbReference type="Pfam" id="PF24961"/>
    </source>
</evidence>
<feature type="transmembrane region" description="Helical" evidence="5">
    <location>
        <begin position="310"/>
        <end position="332"/>
    </location>
</feature>
<evidence type="ECO:0000256" key="4">
    <source>
        <dbReference type="ARBA" id="ARBA00023136"/>
    </source>
</evidence>
<keyword evidence="11" id="KW-1185">Reference proteome</keyword>
<evidence type="ECO:0000259" key="9">
    <source>
        <dbReference type="Pfam" id="PF25145"/>
    </source>
</evidence>
<feature type="transmembrane region" description="Helical" evidence="5">
    <location>
        <begin position="344"/>
        <end position="363"/>
    </location>
</feature>
<dbReference type="InterPro" id="IPR002810">
    <property type="entry name" value="NfeD-like_C"/>
</dbReference>
<keyword evidence="6" id="KW-0732">Signal</keyword>
<feature type="transmembrane region" description="Helical" evidence="5">
    <location>
        <begin position="258"/>
        <end position="278"/>
    </location>
</feature>
<gene>
    <name evidence="10" type="ordered locus">Solca_2016</name>
</gene>
<evidence type="ECO:0000256" key="5">
    <source>
        <dbReference type="SAM" id="Phobius"/>
    </source>
</evidence>